<keyword evidence="8" id="KW-1185">Reference proteome</keyword>
<feature type="domain" description="RNA polymerase sigma-70 region 2" evidence="5">
    <location>
        <begin position="18"/>
        <end position="80"/>
    </location>
</feature>
<organism evidence="7 8">
    <name type="scientific">Massilia antarctica</name>
    <dbReference type="NCBI Taxonomy" id="2765360"/>
    <lineage>
        <taxon>Bacteria</taxon>
        <taxon>Pseudomonadati</taxon>
        <taxon>Pseudomonadota</taxon>
        <taxon>Betaproteobacteria</taxon>
        <taxon>Burkholderiales</taxon>
        <taxon>Oxalobacteraceae</taxon>
        <taxon>Telluria group</taxon>
        <taxon>Massilia</taxon>
    </lineage>
</organism>
<dbReference type="InterPro" id="IPR013324">
    <property type="entry name" value="RNA_pol_sigma_r3/r4-like"/>
</dbReference>
<comment type="similarity">
    <text evidence="1">Belongs to the sigma-70 factor family. ECF subfamily.</text>
</comment>
<gene>
    <name evidence="7" type="ORF">IV454_23610</name>
</gene>
<dbReference type="Pfam" id="PF04542">
    <property type="entry name" value="Sigma70_r2"/>
    <property type="match status" value="1"/>
</dbReference>
<dbReference type="NCBIfam" id="TIGR02937">
    <property type="entry name" value="sigma70-ECF"/>
    <property type="match status" value="1"/>
</dbReference>
<dbReference type="RefSeq" id="WP_206088109.1">
    <property type="nucleotide sequence ID" value="NZ_CP065053.1"/>
</dbReference>
<evidence type="ECO:0000259" key="5">
    <source>
        <dbReference type="Pfam" id="PF04542"/>
    </source>
</evidence>
<dbReference type="SUPFAM" id="SSF88946">
    <property type="entry name" value="Sigma2 domain of RNA polymerase sigma factors"/>
    <property type="match status" value="1"/>
</dbReference>
<sequence length="177" mass="20274">MNKTRNTTPQDELYRQAVETFGREVGRFVAGYERDNAKRQDLMQEVHLALWQSMAGFKGQCSLRTWVYRVAHNIGATHVQRSMRSVERYSKDLDDIALHVDERADMVVTDRRLDLERVMTLIHSLAALDRELMLLYLEGLDAASISEITGLSARNVATKVHRIKSMLSNRLGNRSTP</sequence>
<dbReference type="SUPFAM" id="SSF88659">
    <property type="entry name" value="Sigma3 and sigma4 domains of RNA polymerase sigma factors"/>
    <property type="match status" value="1"/>
</dbReference>
<dbReference type="InterPro" id="IPR036388">
    <property type="entry name" value="WH-like_DNA-bd_sf"/>
</dbReference>
<reference evidence="7 8" key="1">
    <citation type="submission" date="2020-11" db="EMBL/GenBank/DDBJ databases">
        <authorList>
            <person name="Sun Q."/>
        </authorList>
    </citation>
    <scope>NUCLEOTIDE SEQUENCE [LARGE SCALE GENOMIC DNA]</scope>
    <source>
        <strain evidence="7 8">P8398</strain>
    </source>
</reference>
<evidence type="ECO:0000313" key="7">
    <source>
        <dbReference type="EMBL" id="QPI48491.1"/>
    </source>
</evidence>
<name>A0AA48W9L3_9BURK</name>
<keyword evidence="4" id="KW-0804">Transcription</keyword>
<dbReference type="Gene3D" id="1.10.1740.10">
    <property type="match status" value="1"/>
</dbReference>
<dbReference type="EMBL" id="CP065053">
    <property type="protein sequence ID" value="QPI48491.1"/>
    <property type="molecule type" value="Genomic_DNA"/>
</dbReference>
<evidence type="ECO:0000256" key="1">
    <source>
        <dbReference type="ARBA" id="ARBA00010641"/>
    </source>
</evidence>
<protein>
    <submittedName>
        <fullName evidence="7">Sigma-70 family RNA polymerase sigma factor</fullName>
    </submittedName>
</protein>
<dbReference type="Pfam" id="PF08281">
    <property type="entry name" value="Sigma70_r4_2"/>
    <property type="match status" value="1"/>
</dbReference>
<evidence type="ECO:0000313" key="8">
    <source>
        <dbReference type="Proteomes" id="UP000662888"/>
    </source>
</evidence>
<accession>A0AA48W9L3</accession>
<dbReference type="InterPro" id="IPR013249">
    <property type="entry name" value="RNA_pol_sigma70_r4_t2"/>
</dbReference>
<dbReference type="InterPro" id="IPR039425">
    <property type="entry name" value="RNA_pol_sigma-70-like"/>
</dbReference>
<dbReference type="InterPro" id="IPR007627">
    <property type="entry name" value="RNA_pol_sigma70_r2"/>
</dbReference>
<keyword evidence="3" id="KW-0731">Sigma factor</keyword>
<evidence type="ECO:0000256" key="3">
    <source>
        <dbReference type="ARBA" id="ARBA00023082"/>
    </source>
</evidence>
<evidence type="ECO:0000256" key="4">
    <source>
        <dbReference type="ARBA" id="ARBA00023163"/>
    </source>
</evidence>
<evidence type="ECO:0000256" key="2">
    <source>
        <dbReference type="ARBA" id="ARBA00023015"/>
    </source>
</evidence>
<dbReference type="InterPro" id="IPR013325">
    <property type="entry name" value="RNA_pol_sigma_r2"/>
</dbReference>
<feature type="domain" description="RNA polymerase sigma factor 70 region 4 type 2" evidence="6">
    <location>
        <begin position="116"/>
        <end position="166"/>
    </location>
</feature>
<dbReference type="PANTHER" id="PTHR43133:SF45">
    <property type="entry name" value="RNA POLYMERASE ECF-TYPE SIGMA FACTOR"/>
    <property type="match status" value="1"/>
</dbReference>
<dbReference type="PANTHER" id="PTHR43133">
    <property type="entry name" value="RNA POLYMERASE ECF-TYPE SIGMA FACTO"/>
    <property type="match status" value="1"/>
</dbReference>
<dbReference type="InterPro" id="IPR014284">
    <property type="entry name" value="RNA_pol_sigma-70_dom"/>
</dbReference>
<evidence type="ECO:0000259" key="6">
    <source>
        <dbReference type="Pfam" id="PF08281"/>
    </source>
</evidence>
<dbReference type="Proteomes" id="UP000662888">
    <property type="component" value="Chromosome"/>
</dbReference>
<dbReference type="Gene3D" id="1.10.10.10">
    <property type="entry name" value="Winged helix-like DNA-binding domain superfamily/Winged helix DNA-binding domain"/>
    <property type="match status" value="1"/>
</dbReference>
<proteinExistence type="inferred from homology"/>
<keyword evidence="2" id="KW-0805">Transcription regulation</keyword>